<evidence type="ECO:0000313" key="2">
    <source>
        <dbReference type="Proteomes" id="UP000221165"/>
    </source>
</evidence>
<gene>
    <name evidence="1" type="ORF">CSUI_008701</name>
</gene>
<dbReference type="VEuPathDB" id="ToxoDB:CSUI_008701"/>
<keyword evidence="2" id="KW-1185">Reference proteome</keyword>
<evidence type="ECO:0000313" key="1">
    <source>
        <dbReference type="EMBL" id="PHJ17477.1"/>
    </source>
</evidence>
<organism evidence="1 2">
    <name type="scientific">Cystoisospora suis</name>
    <dbReference type="NCBI Taxonomy" id="483139"/>
    <lineage>
        <taxon>Eukaryota</taxon>
        <taxon>Sar</taxon>
        <taxon>Alveolata</taxon>
        <taxon>Apicomplexa</taxon>
        <taxon>Conoidasida</taxon>
        <taxon>Coccidia</taxon>
        <taxon>Eucoccidiorida</taxon>
        <taxon>Eimeriorina</taxon>
        <taxon>Sarcocystidae</taxon>
        <taxon>Cystoisospora</taxon>
    </lineage>
</organism>
<sequence>VKVSGEDRGKSRKMKLWVNIISRAQGKV</sequence>
<dbReference type="EMBL" id="MIGC01004938">
    <property type="protein sequence ID" value="PHJ17477.1"/>
    <property type="molecule type" value="Genomic_DNA"/>
</dbReference>
<feature type="non-terminal residue" evidence="1">
    <location>
        <position position="1"/>
    </location>
</feature>
<dbReference type="Proteomes" id="UP000221165">
    <property type="component" value="Unassembled WGS sequence"/>
</dbReference>
<comment type="caution">
    <text evidence="1">The sequence shown here is derived from an EMBL/GenBank/DDBJ whole genome shotgun (WGS) entry which is preliminary data.</text>
</comment>
<accession>A0A2C6KIU2</accession>
<protein>
    <submittedName>
        <fullName evidence="1">Uncharacterized protein</fullName>
    </submittedName>
</protein>
<name>A0A2C6KIU2_9APIC</name>
<proteinExistence type="predicted"/>
<reference evidence="1 2" key="1">
    <citation type="journal article" date="2017" name="Int. J. Parasitol.">
        <title>The genome of the protozoan parasite Cystoisospora suis and a reverse vaccinology approach to identify vaccine candidates.</title>
        <authorList>
            <person name="Palmieri N."/>
            <person name="Shrestha A."/>
            <person name="Ruttkowski B."/>
            <person name="Beck T."/>
            <person name="Vogl C."/>
            <person name="Tomley F."/>
            <person name="Blake D.P."/>
            <person name="Joachim A."/>
        </authorList>
    </citation>
    <scope>NUCLEOTIDE SEQUENCE [LARGE SCALE GENOMIC DNA]</scope>
    <source>
        <strain evidence="1 2">Wien I</strain>
    </source>
</reference>
<dbReference type="AlphaFoldDB" id="A0A2C6KIU2"/>